<dbReference type="SUPFAM" id="SSF47095">
    <property type="entry name" value="HMG-box"/>
    <property type="match status" value="1"/>
</dbReference>
<dbReference type="STRING" id="253628.A0A0D2A3C9"/>
<feature type="region of interest" description="Disordered" evidence="1">
    <location>
        <begin position="1"/>
        <end position="266"/>
    </location>
</feature>
<organism evidence="3 4">
    <name type="scientific">Verruconis gallopava</name>
    <dbReference type="NCBI Taxonomy" id="253628"/>
    <lineage>
        <taxon>Eukaryota</taxon>
        <taxon>Fungi</taxon>
        <taxon>Dikarya</taxon>
        <taxon>Ascomycota</taxon>
        <taxon>Pezizomycotina</taxon>
        <taxon>Dothideomycetes</taxon>
        <taxon>Pleosporomycetidae</taxon>
        <taxon>Venturiales</taxon>
        <taxon>Sympoventuriaceae</taxon>
        <taxon>Verruconis</taxon>
    </lineage>
</organism>
<feature type="region of interest" description="Disordered" evidence="1">
    <location>
        <begin position="293"/>
        <end position="344"/>
    </location>
</feature>
<evidence type="ECO:0000256" key="1">
    <source>
        <dbReference type="SAM" id="MobiDB-lite"/>
    </source>
</evidence>
<dbReference type="Proteomes" id="UP000053259">
    <property type="component" value="Unassembled WGS sequence"/>
</dbReference>
<feature type="compositionally biased region" description="Basic and acidic residues" evidence="1">
    <location>
        <begin position="334"/>
        <end position="344"/>
    </location>
</feature>
<proteinExistence type="predicted"/>
<feature type="compositionally biased region" description="Polar residues" evidence="1">
    <location>
        <begin position="28"/>
        <end position="46"/>
    </location>
</feature>
<feature type="compositionally biased region" description="Low complexity" evidence="1">
    <location>
        <begin position="199"/>
        <end position="211"/>
    </location>
</feature>
<evidence type="ECO:0000313" key="4">
    <source>
        <dbReference type="Proteomes" id="UP000053259"/>
    </source>
</evidence>
<dbReference type="Gene3D" id="1.10.30.10">
    <property type="entry name" value="High mobility group box domain"/>
    <property type="match status" value="1"/>
</dbReference>
<accession>A0A0D2A3C9</accession>
<dbReference type="RefSeq" id="XP_016210774.1">
    <property type="nucleotide sequence ID" value="XM_016361448.1"/>
</dbReference>
<dbReference type="InterPro" id="IPR006640">
    <property type="entry name" value="SprT-like_domain"/>
</dbReference>
<dbReference type="OrthoDB" id="20772at2759"/>
<feature type="compositionally biased region" description="Low complexity" evidence="1">
    <location>
        <begin position="222"/>
        <end position="237"/>
    </location>
</feature>
<dbReference type="Pfam" id="PF17283">
    <property type="entry name" value="Zn_ribbon_SprT"/>
    <property type="match status" value="1"/>
</dbReference>
<feature type="compositionally biased region" description="Basic residues" evidence="1">
    <location>
        <begin position="139"/>
        <end position="158"/>
    </location>
</feature>
<dbReference type="PANTHER" id="PTHR23099:SF0">
    <property type="entry name" value="GERM CELL NUCLEAR ACIDIC PROTEIN"/>
    <property type="match status" value="1"/>
</dbReference>
<dbReference type="GO" id="GO:0006950">
    <property type="term" value="P:response to stress"/>
    <property type="evidence" value="ECO:0007669"/>
    <property type="project" value="UniProtKB-ARBA"/>
</dbReference>
<dbReference type="GeneID" id="27315625"/>
<evidence type="ECO:0000313" key="3">
    <source>
        <dbReference type="EMBL" id="KIW00905.1"/>
    </source>
</evidence>
<dbReference type="VEuPathDB" id="FungiDB:PV09_07652"/>
<feature type="compositionally biased region" description="Acidic residues" evidence="1">
    <location>
        <begin position="105"/>
        <end position="114"/>
    </location>
</feature>
<gene>
    <name evidence="3" type="ORF">PV09_07652</name>
</gene>
<dbReference type="HOGENOM" id="CLU_455083_0_0_1"/>
<sequence length="600" mass="66805">MARIHISSEDELPELGELLRPKQRRTRVTTPSLEEKPSNPQVTSAKEQSHACGGKQRPLKKLNSTNSLFGPFDASKGCDSAKLPRPSCARKSPRKIQRSKPIEVFQDDESDAPDDASSSGDGSFQFTDDSGSDGESWLGKKRADRSPFKRLLKSRAKSSPKSPRNLDDRSLIAPSFGATDLPNPFVGPRLSPSKSVALPSTSSSRPTSSSSAVDNAAILHYTPPKKVSPVKKTSESPPIAPPLDQPPSPSKKLNSPSKGRLEIIPRAPIQESLDAFWSQDVVNEWNEQYSPRKMLTSPRKNRFITPTSEDENGPPSPSTSPRRRSPQKGTSPLKSKEAKQMKKTWDARKKGIAAAFFKELDDTIAGGQLSKMTADTGGVHLIWSKKLNTTAGRANWRREKVRDLQADGTTVVSYKHTANIELAEKVIDDEVRLVNVVAHEFCHLCNFMISGIRDAPHGKEFKEWAKKCSRAFGSRGIEVTTKHSYDIDYKYVWECVDCLTEFKRHSKSIDPLKQACGACKGRLVQTKPVPRDTKTSEYQLFVKEHCQTIKRDNPGLSHGSAMEMLAQMWKEKKAEDRLNNREKSDLEHVVKELQIITLDD</sequence>
<dbReference type="InterPro" id="IPR035240">
    <property type="entry name" value="SprT_Zn_ribbon"/>
</dbReference>
<dbReference type="InterPro" id="IPR036910">
    <property type="entry name" value="HMG_box_dom_sf"/>
</dbReference>
<dbReference type="SMART" id="SM00731">
    <property type="entry name" value="SprT"/>
    <property type="match status" value="1"/>
</dbReference>
<feature type="compositionally biased region" description="Pro residues" evidence="1">
    <location>
        <begin position="238"/>
        <end position="249"/>
    </location>
</feature>
<protein>
    <recommendedName>
        <fullName evidence="2">SprT-like domain-containing protein</fullName>
    </recommendedName>
</protein>
<dbReference type="AlphaFoldDB" id="A0A0D2A3C9"/>
<dbReference type="EMBL" id="KN847559">
    <property type="protein sequence ID" value="KIW00905.1"/>
    <property type="molecule type" value="Genomic_DNA"/>
</dbReference>
<feature type="domain" description="SprT-like" evidence="2">
    <location>
        <begin position="358"/>
        <end position="526"/>
    </location>
</feature>
<dbReference type="GO" id="GO:0005634">
    <property type="term" value="C:nucleus"/>
    <property type="evidence" value="ECO:0007669"/>
    <property type="project" value="TreeGrafter"/>
</dbReference>
<name>A0A0D2A3C9_9PEZI</name>
<dbReference type="CDD" id="cd00084">
    <property type="entry name" value="HMG-box_SF"/>
    <property type="match status" value="1"/>
</dbReference>
<evidence type="ECO:0000259" key="2">
    <source>
        <dbReference type="SMART" id="SM00731"/>
    </source>
</evidence>
<dbReference type="Pfam" id="PF10263">
    <property type="entry name" value="SprT-like"/>
    <property type="match status" value="1"/>
</dbReference>
<dbReference type="PANTHER" id="PTHR23099">
    <property type="entry name" value="TRANSCRIPTIONAL REGULATOR"/>
    <property type="match status" value="1"/>
</dbReference>
<dbReference type="InParanoid" id="A0A0D2A3C9"/>
<keyword evidence="4" id="KW-1185">Reference proteome</keyword>
<reference evidence="3 4" key="1">
    <citation type="submission" date="2015-01" db="EMBL/GenBank/DDBJ databases">
        <title>The Genome Sequence of Ochroconis gallopava CBS43764.</title>
        <authorList>
            <consortium name="The Broad Institute Genomics Platform"/>
            <person name="Cuomo C."/>
            <person name="de Hoog S."/>
            <person name="Gorbushina A."/>
            <person name="Stielow B."/>
            <person name="Teixiera M."/>
            <person name="Abouelleil A."/>
            <person name="Chapman S.B."/>
            <person name="Priest M."/>
            <person name="Young S.K."/>
            <person name="Wortman J."/>
            <person name="Nusbaum C."/>
            <person name="Birren B."/>
        </authorList>
    </citation>
    <scope>NUCLEOTIDE SEQUENCE [LARGE SCALE GENOMIC DNA]</scope>
    <source>
        <strain evidence="3 4">CBS 43764</strain>
    </source>
</reference>